<evidence type="ECO:0000256" key="1">
    <source>
        <dbReference type="ARBA" id="ARBA00005777"/>
    </source>
</evidence>
<dbReference type="GO" id="GO:0045735">
    <property type="term" value="F:nutrient reservoir activity"/>
    <property type="evidence" value="ECO:0007669"/>
    <property type="project" value="UniProtKB-KW"/>
</dbReference>
<dbReference type="Proteomes" id="UP000604825">
    <property type="component" value="Unassembled WGS sequence"/>
</dbReference>
<evidence type="ECO:0000256" key="2">
    <source>
        <dbReference type="ARBA" id="ARBA00022761"/>
    </source>
</evidence>
<protein>
    <submittedName>
        <fullName evidence="5">Uncharacterized protein</fullName>
    </submittedName>
</protein>
<keyword evidence="4" id="KW-0732">Signal</keyword>
<feature type="signal peptide" evidence="4">
    <location>
        <begin position="1"/>
        <end position="17"/>
    </location>
</feature>
<sequence length="61" mass="6718">MATKIFALLALLQQLLPFNQLPVANTAAYLQQQRLLSVNPVAVANPLAATFLQQQQLLPFN</sequence>
<dbReference type="InterPro" id="IPR051529">
    <property type="entry name" value="Seed_Storage_Prolamin"/>
</dbReference>
<comment type="similarity">
    <text evidence="1">Belongs to the zein family.</text>
</comment>
<keyword evidence="2" id="KW-0758">Storage protein</keyword>
<dbReference type="PANTHER" id="PTHR48199:SF1">
    <property type="entry name" value="ALPHA KAFIRIN"/>
    <property type="match status" value="1"/>
</dbReference>
<keyword evidence="6" id="KW-1185">Reference proteome</keyword>
<reference evidence="5" key="1">
    <citation type="submission" date="2020-10" db="EMBL/GenBank/DDBJ databases">
        <authorList>
            <person name="Han B."/>
            <person name="Lu T."/>
            <person name="Zhao Q."/>
            <person name="Huang X."/>
            <person name="Zhao Y."/>
        </authorList>
    </citation>
    <scope>NUCLEOTIDE SEQUENCE</scope>
</reference>
<proteinExistence type="inferred from homology"/>
<evidence type="ECO:0000256" key="4">
    <source>
        <dbReference type="SAM" id="SignalP"/>
    </source>
</evidence>
<keyword evidence="3" id="KW-0708">Seed storage protein</keyword>
<name>A0A811Q6B9_9POAL</name>
<comment type="caution">
    <text evidence="5">The sequence shown here is derived from an EMBL/GenBank/DDBJ whole genome shotgun (WGS) entry which is preliminary data.</text>
</comment>
<gene>
    <name evidence="5" type="ORF">NCGR_LOCUS39660</name>
</gene>
<accession>A0A811Q6B9</accession>
<feature type="chain" id="PRO_5032931844" evidence="4">
    <location>
        <begin position="18"/>
        <end position="61"/>
    </location>
</feature>
<evidence type="ECO:0000256" key="3">
    <source>
        <dbReference type="ARBA" id="ARBA00023129"/>
    </source>
</evidence>
<dbReference type="Pfam" id="PF01559">
    <property type="entry name" value="Zein"/>
    <property type="match status" value="1"/>
</dbReference>
<evidence type="ECO:0000313" key="5">
    <source>
        <dbReference type="EMBL" id="CAD6256144.1"/>
    </source>
</evidence>
<organism evidence="5 6">
    <name type="scientific">Miscanthus lutarioriparius</name>
    <dbReference type="NCBI Taxonomy" id="422564"/>
    <lineage>
        <taxon>Eukaryota</taxon>
        <taxon>Viridiplantae</taxon>
        <taxon>Streptophyta</taxon>
        <taxon>Embryophyta</taxon>
        <taxon>Tracheophyta</taxon>
        <taxon>Spermatophyta</taxon>
        <taxon>Magnoliopsida</taxon>
        <taxon>Liliopsida</taxon>
        <taxon>Poales</taxon>
        <taxon>Poaceae</taxon>
        <taxon>PACMAD clade</taxon>
        <taxon>Panicoideae</taxon>
        <taxon>Andropogonodae</taxon>
        <taxon>Andropogoneae</taxon>
        <taxon>Saccharinae</taxon>
        <taxon>Miscanthus</taxon>
    </lineage>
</organism>
<dbReference type="PANTHER" id="PTHR48199">
    <property type="entry name" value="ALPHA KAFIRIN"/>
    <property type="match status" value="1"/>
</dbReference>
<dbReference type="EMBL" id="CAJGYO010000010">
    <property type="protein sequence ID" value="CAD6256144.1"/>
    <property type="molecule type" value="Genomic_DNA"/>
</dbReference>
<dbReference type="InterPro" id="IPR002530">
    <property type="entry name" value="Zein"/>
</dbReference>
<evidence type="ECO:0000313" key="6">
    <source>
        <dbReference type="Proteomes" id="UP000604825"/>
    </source>
</evidence>
<dbReference type="AlphaFoldDB" id="A0A811Q6B9"/>